<keyword evidence="2" id="KW-1133">Transmembrane helix</keyword>
<keyword evidence="2" id="KW-0812">Transmembrane</keyword>
<feature type="transmembrane region" description="Helical" evidence="2">
    <location>
        <begin position="165"/>
        <end position="183"/>
    </location>
</feature>
<feature type="transmembrane region" description="Helical" evidence="2">
    <location>
        <begin position="283"/>
        <end position="306"/>
    </location>
</feature>
<sequence>MSQQSRPPEQSSPTGPSLSPVVEIPLHEIPSPSSPQRASSSRSPRQQPPPSPVSETTNLSRHQTAARGLNQSSQTTSIPNSNSSSDHGRPHFPSPLYNSAAHRPIPMPTSHRQSPPLSRHTFSNAMRSQANRLSTSLHQARSRSQVLRAKTSKLFHGVYRTSSQYISIILATLLFILVSYIVLTSISSHLNSPLLKISPQLGTFLLTVLSKLTDYAFGSIANKVRQKIQWGPLLAKSSNMLTFFTMGSSVGGWWKVLLHRRRPSGERIVTANSVSSWSWTPRLLGLVNILIWGIIQLPGLVFMTVLNPSTYYEAVEWTPISGGLGVFDPNLIIQGYDNAKVTDIVTRILQDPAQSIETTPIDEVCKSSRSCSALLLTGGLNNISPWPYGQTKDPALTFYIVKDAPGYQVDVSVPDEGENLQFNPEYCALYGVDLNNAFQLCIAWYRDPPQQLVARWRACTESITPSGECSQPWPINATYMTTIAYSRVLATTTYDRLTDRIRNVEGIKDHKVEIISPYHITIAIDTLLCAIGSGSTLCQGSATNALFTSQIFLGLKFRAVPQGSYNTEYLNYLRNLLVAPLFVFNNSTGSAGGTSRPFINEPQPNLRAEYYINGSLAREYRYISPEAWTIYVYVSVAAFLLIAAWIVSVWAESYPRVQTSSFPFVDYLKLRWSLEQSEEWKDDLKLVFEGEGATSDSKVITVVVDKKMARKKTQVQP</sequence>
<organism evidence="3 4">
    <name type="scientific">Amylocarpus encephaloides</name>
    <dbReference type="NCBI Taxonomy" id="45428"/>
    <lineage>
        <taxon>Eukaryota</taxon>
        <taxon>Fungi</taxon>
        <taxon>Dikarya</taxon>
        <taxon>Ascomycota</taxon>
        <taxon>Pezizomycotina</taxon>
        <taxon>Leotiomycetes</taxon>
        <taxon>Helotiales</taxon>
        <taxon>Helotiales incertae sedis</taxon>
        <taxon>Amylocarpus</taxon>
    </lineage>
</organism>
<dbReference type="AlphaFoldDB" id="A0A9P8C0Q2"/>
<feature type="compositionally biased region" description="Polar residues" evidence="1">
    <location>
        <begin position="110"/>
        <end position="120"/>
    </location>
</feature>
<feature type="transmembrane region" description="Helical" evidence="2">
    <location>
        <begin position="203"/>
        <end position="221"/>
    </location>
</feature>
<feature type="compositionally biased region" description="Low complexity" evidence="1">
    <location>
        <begin position="30"/>
        <end position="45"/>
    </location>
</feature>
<evidence type="ECO:0000313" key="3">
    <source>
        <dbReference type="EMBL" id="KAG9229454.1"/>
    </source>
</evidence>
<evidence type="ECO:0000313" key="4">
    <source>
        <dbReference type="Proteomes" id="UP000824998"/>
    </source>
</evidence>
<comment type="caution">
    <text evidence="3">The sequence shown here is derived from an EMBL/GenBank/DDBJ whole genome shotgun (WGS) entry which is preliminary data.</text>
</comment>
<name>A0A9P8C0Q2_9HELO</name>
<accession>A0A9P8C0Q2</accession>
<gene>
    <name evidence="3" type="ORF">BJ875DRAFT_488901</name>
</gene>
<feature type="region of interest" description="Disordered" evidence="1">
    <location>
        <begin position="1"/>
        <end position="120"/>
    </location>
</feature>
<evidence type="ECO:0000256" key="1">
    <source>
        <dbReference type="SAM" id="MobiDB-lite"/>
    </source>
</evidence>
<dbReference type="Proteomes" id="UP000824998">
    <property type="component" value="Unassembled WGS sequence"/>
</dbReference>
<dbReference type="OrthoDB" id="5139479at2759"/>
<feature type="compositionally biased region" description="Low complexity" evidence="1">
    <location>
        <begin position="1"/>
        <end position="13"/>
    </location>
</feature>
<evidence type="ECO:0000256" key="2">
    <source>
        <dbReference type="SAM" id="Phobius"/>
    </source>
</evidence>
<keyword evidence="2" id="KW-0472">Membrane</keyword>
<proteinExistence type="predicted"/>
<keyword evidence="4" id="KW-1185">Reference proteome</keyword>
<reference evidence="3" key="1">
    <citation type="journal article" date="2021" name="IMA Fungus">
        <title>Genomic characterization of three marine fungi, including Emericellopsis atlantica sp. nov. with signatures of a generalist lifestyle and marine biomass degradation.</title>
        <authorList>
            <person name="Hagestad O.C."/>
            <person name="Hou L."/>
            <person name="Andersen J.H."/>
            <person name="Hansen E.H."/>
            <person name="Altermark B."/>
            <person name="Li C."/>
            <person name="Kuhnert E."/>
            <person name="Cox R.J."/>
            <person name="Crous P.W."/>
            <person name="Spatafora J.W."/>
            <person name="Lail K."/>
            <person name="Amirebrahimi M."/>
            <person name="Lipzen A."/>
            <person name="Pangilinan J."/>
            <person name="Andreopoulos W."/>
            <person name="Hayes R.D."/>
            <person name="Ng V."/>
            <person name="Grigoriev I.V."/>
            <person name="Jackson S.A."/>
            <person name="Sutton T.D.S."/>
            <person name="Dobson A.D.W."/>
            <person name="Rama T."/>
        </authorList>
    </citation>
    <scope>NUCLEOTIDE SEQUENCE</scope>
    <source>
        <strain evidence="3">TRa018bII</strain>
    </source>
</reference>
<feature type="transmembrane region" description="Helical" evidence="2">
    <location>
        <begin position="628"/>
        <end position="651"/>
    </location>
</feature>
<protein>
    <submittedName>
        <fullName evidence="3">Uncharacterized protein</fullName>
    </submittedName>
</protein>
<dbReference type="EMBL" id="MU251767">
    <property type="protein sequence ID" value="KAG9229454.1"/>
    <property type="molecule type" value="Genomic_DNA"/>
</dbReference>
<feature type="compositionally biased region" description="Polar residues" evidence="1">
    <location>
        <begin position="53"/>
        <end position="85"/>
    </location>
</feature>